<dbReference type="SUPFAM" id="SSF48498">
    <property type="entry name" value="Tetracyclin repressor-like, C-terminal domain"/>
    <property type="match status" value="1"/>
</dbReference>
<protein>
    <submittedName>
        <fullName evidence="6">Putative TetR family transcriptional regulator</fullName>
    </submittedName>
</protein>
<dbReference type="InterPro" id="IPR001647">
    <property type="entry name" value="HTH_TetR"/>
</dbReference>
<dbReference type="Gene3D" id="1.10.357.10">
    <property type="entry name" value="Tetracycline Repressor, domain 2"/>
    <property type="match status" value="1"/>
</dbReference>
<proteinExistence type="predicted"/>
<dbReference type="InterPro" id="IPR009057">
    <property type="entry name" value="Homeodomain-like_sf"/>
</dbReference>
<reference evidence="6" key="1">
    <citation type="submission" date="2015-08" db="EMBL/GenBank/DDBJ databases">
        <authorList>
            <person name="Babu N.S."/>
            <person name="Beckwith C.J."/>
            <person name="Beseler K.G."/>
            <person name="Brison A."/>
            <person name="Carone J.V."/>
            <person name="Caskin T.P."/>
            <person name="Diamond M."/>
            <person name="Durham M.E."/>
            <person name="Foxe J.M."/>
            <person name="Go M."/>
            <person name="Henderson B.A."/>
            <person name="Jones I.B."/>
            <person name="McGettigan J.A."/>
            <person name="Micheletti S.J."/>
            <person name="Nasrallah M.E."/>
            <person name="Ortiz D."/>
            <person name="Piller C.R."/>
            <person name="Privatt S.R."/>
            <person name="Schneider S.L."/>
            <person name="Sharp S."/>
            <person name="Smith T.C."/>
            <person name="Stanton J.D."/>
            <person name="Ullery H.E."/>
            <person name="Wilson R.J."/>
            <person name="Serrano M.G."/>
            <person name="Buck G."/>
            <person name="Lee V."/>
            <person name="Wang Y."/>
            <person name="Carvalho R."/>
            <person name="Voegtly L."/>
            <person name="Shi R."/>
            <person name="Duckworth R."/>
            <person name="Johnson A."/>
            <person name="Loviza R."/>
            <person name="Walstead R."/>
            <person name="Shah Z."/>
            <person name="Kiflezghi M."/>
            <person name="Wade K."/>
            <person name="Ball S.L."/>
            <person name="Bradley K.W."/>
            <person name="Asai D.J."/>
            <person name="Bowman C.A."/>
            <person name="Russell D.A."/>
            <person name="Pope W.H."/>
            <person name="Jacobs-Sera D."/>
            <person name="Hendrix R.W."/>
            <person name="Hatfull G.F."/>
        </authorList>
    </citation>
    <scope>NUCLEOTIDE SEQUENCE</scope>
</reference>
<evidence type="ECO:0000256" key="3">
    <source>
        <dbReference type="ARBA" id="ARBA00023163"/>
    </source>
</evidence>
<keyword evidence="1" id="KW-0805">Transcription regulation</keyword>
<evidence type="ECO:0000256" key="2">
    <source>
        <dbReference type="ARBA" id="ARBA00023125"/>
    </source>
</evidence>
<dbReference type="GO" id="GO:0000976">
    <property type="term" value="F:transcription cis-regulatory region binding"/>
    <property type="evidence" value="ECO:0007669"/>
    <property type="project" value="TreeGrafter"/>
</dbReference>
<keyword evidence="2" id="KW-0238">DNA-binding</keyword>
<feature type="region of interest" description="Disordered" evidence="4">
    <location>
        <begin position="201"/>
        <end position="225"/>
    </location>
</feature>
<evidence type="ECO:0000259" key="5">
    <source>
        <dbReference type="PROSITE" id="PS50977"/>
    </source>
</evidence>
<dbReference type="InterPro" id="IPR050109">
    <property type="entry name" value="HTH-type_TetR-like_transc_reg"/>
</dbReference>
<dbReference type="PRINTS" id="PR00455">
    <property type="entry name" value="HTHTETR"/>
</dbReference>
<dbReference type="InterPro" id="IPR036271">
    <property type="entry name" value="Tet_transcr_reg_TetR-rel_C_sf"/>
</dbReference>
<gene>
    <name evidence="6" type="ORF">NOCA2130008</name>
</gene>
<dbReference type="PROSITE" id="PS50977">
    <property type="entry name" value="HTH_TETR_2"/>
    <property type="match status" value="1"/>
</dbReference>
<dbReference type="EMBL" id="CZKA01000005">
    <property type="protein sequence ID" value="CUR54168.1"/>
    <property type="molecule type" value="Genomic_DNA"/>
</dbReference>
<organism evidence="6">
    <name type="scientific">metagenome</name>
    <dbReference type="NCBI Taxonomy" id="256318"/>
    <lineage>
        <taxon>unclassified sequences</taxon>
        <taxon>metagenomes</taxon>
    </lineage>
</organism>
<dbReference type="PANTHER" id="PTHR30055:SF234">
    <property type="entry name" value="HTH-TYPE TRANSCRIPTIONAL REGULATOR BETI"/>
    <property type="match status" value="1"/>
</dbReference>
<accession>A0A2P2BWP2</accession>
<keyword evidence="3" id="KW-0804">Transcription</keyword>
<dbReference type="GO" id="GO:0003700">
    <property type="term" value="F:DNA-binding transcription factor activity"/>
    <property type="evidence" value="ECO:0007669"/>
    <property type="project" value="TreeGrafter"/>
</dbReference>
<evidence type="ECO:0000313" key="6">
    <source>
        <dbReference type="EMBL" id="CUR54168.1"/>
    </source>
</evidence>
<sequence>MARNKEPWRRDRILDAALALLAAGRTDQLRIADVAQAAGVSPASVHYHFGDLSSLVLAAMGQASDEMNRSRRDAIAALDDPAAKLRTLIALGIPDVASPALVMMYTAVGLMRVNAGAIQGGREHVKAQVALYQSVIEQGIGSKVFRLDADATSIATTLVAIEDAFDLYLVLGIDPDGARGRSQAYAYAASALSFDLIGALRKGKPSPGRQPGGTEDQQADSRKHA</sequence>
<dbReference type="SUPFAM" id="SSF46689">
    <property type="entry name" value="Homeodomain-like"/>
    <property type="match status" value="1"/>
</dbReference>
<feature type="domain" description="HTH tetR-type" evidence="5">
    <location>
        <begin position="7"/>
        <end position="67"/>
    </location>
</feature>
<dbReference type="AlphaFoldDB" id="A0A2P2BWP2"/>
<dbReference type="Pfam" id="PF00440">
    <property type="entry name" value="TetR_N"/>
    <property type="match status" value="1"/>
</dbReference>
<dbReference type="PANTHER" id="PTHR30055">
    <property type="entry name" value="HTH-TYPE TRANSCRIPTIONAL REGULATOR RUTR"/>
    <property type="match status" value="1"/>
</dbReference>
<evidence type="ECO:0000256" key="1">
    <source>
        <dbReference type="ARBA" id="ARBA00023015"/>
    </source>
</evidence>
<evidence type="ECO:0000256" key="4">
    <source>
        <dbReference type="SAM" id="MobiDB-lite"/>
    </source>
</evidence>
<name>A0A2P2BWP2_9ZZZZ</name>